<feature type="transmembrane region" description="Helical" evidence="2">
    <location>
        <begin position="175"/>
        <end position="198"/>
    </location>
</feature>
<evidence type="ECO:0000313" key="4">
    <source>
        <dbReference type="Proteomes" id="UP000075883"/>
    </source>
</evidence>
<feature type="compositionally biased region" description="Low complexity" evidence="1">
    <location>
        <begin position="354"/>
        <end position="367"/>
    </location>
</feature>
<evidence type="ECO:0000313" key="3">
    <source>
        <dbReference type="EnsemblMetazoa" id="ACUA011016-PA"/>
    </source>
</evidence>
<dbReference type="AlphaFoldDB" id="A0A182M6Y9"/>
<reference evidence="4" key="1">
    <citation type="submission" date="2013-09" db="EMBL/GenBank/DDBJ databases">
        <title>The Genome Sequence of Anopheles culicifacies species A.</title>
        <authorList>
            <consortium name="The Broad Institute Genomics Platform"/>
            <person name="Neafsey D.E."/>
            <person name="Besansky N."/>
            <person name="Howell P."/>
            <person name="Walton C."/>
            <person name="Young S.K."/>
            <person name="Zeng Q."/>
            <person name="Gargeya S."/>
            <person name="Fitzgerald M."/>
            <person name="Haas B."/>
            <person name="Abouelleil A."/>
            <person name="Allen A.W."/>
            <person name="Alvarado L."/>
            <person name="Arachchi H.M."/>
            <person name="Berlin A.M."/>
            <person name="Chapman S.B."/>
            <person name="Gainer-Dewar J."/>
            <person name="Goldberg J."/>
            <person name="Griggs A."/>
            <person name="Gujja S."/>
            <person name="Hansen M."/>
            <person name="Howarth C."/>
            <person name="Imamovic A."/>
            <person name="Ireland A."/>
            <person name="Larimer J."/>
            <person name="McCowan C."/>
            <person name="Murphy C."/>
            <person name="Pearson M."/>
            <person name="Poon T.W."/>
            <person name="Priest M."/>
            <person name="Roberts A."/>
            <person name="Saif S."/>
            <person name="Shea T."/>
            <person name="Sisk P."/>
            <person name="Sykes S."/>
            <person name="Wortman J."/>
            <person name="Nusbaum C."/>
            <person name="Birren B."/>
        </authorList>
    </citation>
    <scope>NUCLEOTIDE SEQUENCE [LARGE SCALE GENOMIC DNA]</scope>
    <source>
        <strain evidence="4">A-37</strain>
    </source>
</reference>
<evidence type="ECO:0000256" key="1">
    <source>
        <dbReference type="SAM" id="MobiDB-lite"/>
    </source>
</evidence>
<sequence length="404" mass="44515">MLQLIINALPTTPAKRIPVFVAKTNRPIPLRPSDNFIPSLSPLVEEPHDDGAAKAQQDADHVRRPQGRCAAAAGRQRTPGNRDRLFVRNPRSVRRAFVRHVPNDANGIQHRHHVDRLDCSDVTYLPAHIFGTDDISVQMAVFVVIIGTINYASLFVMNIVGRSARQSYIIALEEIFLAAFGLFLTILGVVVLLLVQAMNLANRVLSVTILVSHTFLGVLYLLAKVKQMRQLADRMHATNAPPRTETNHMRSLRRLGERSHDLESSRYPYRVVNPGANIGNDIAIPPNMRLLSSSFGTTPRVPSYADPFGALQTSQSTVSTTTDEVDPLLGPAPSVNVPCVLDIGNKPNPTVQQSPSKESSPEPSMSPIRALHGKPFRVNPTTFRHTTEVDIEPMPSSMDKLKPT</sequence>
<feature type="region of interest" description="Disordered" evidence="1">
    <location>
        <begin position="344"/>
        <end position="404"/>
    </location>
</feature>
<protein>
    <submittedName>
        <fullName evidence="3">Uncharacterized protein</fullName>
    </submittedName>
</protein>
<keyword evidence="2" id="KW-0812">Transmembrane</keyword>
<dbReference type="EMBL" id="AXCM01005966">
    <property type="status" value="NOT_ANNOTATED_CDS"/>
    <property type="molecule type" value="Genomic_DNA"/>
</dbReference>
<feature type="transmembrane region" description="Helical" evidence="2">
    <location>
        <begin position="204"/>
        <end position="223"/>
    </location>
</feature>
<evidence type="ECO:0000256" key="2">
    <source>
        <dbReference type="SAM" id="Phobius"/>
    </source>
</evidence>
<feature type="region of interest" description="Disordered" evidence="1">
    <location>
        <begin position="44"/>
        <end position="64"/>
    </location>
</feature>
<dbReference type="Proteomes" id="UP000075883">
    <property type="component" value="Unassembled WGS sequence"/>
</dbReference>
<keyword evidence="2" id="KW-1133">Transmembrane helix</keyword>
<name>A0A182M6Y9_9DIPT</name>
<keyword evidence="2" id="KW-0472">Membrane</keyword>
<keyword evidence="4" id="KW-1185">Reference proteome</keyword>
<reference evidence="3" key="2">
    <citation type="submission" date="2020-05" db="UniProtKB">
        <authorList>
            <consortium name="EnsemblMetazoa"/>
        </authorList>
    </citation>
    <scope>IDENTIFICATION</scope>
    <source>
        <strain evidence="3">A-37</strain>
    </source>
</reference>
<dbReference type="EnsemblMetazoa" id="ACUA011016-RA">
    <property type="protein sequence ID" value="ACUA011016-PA"/>
    <property type="gene ID" value="ACUA011016"/>
</dbReference>
<dbReference type="VEuPathDB" id="VectorBase:ACUA011016"/>
<feature type="compositionally biased region" description="Basic and acidic residues" evidence="1">
    <location>
        <begin position="45"/>
        <end position="63"/>
    </location>
</feature>
<accession>A0A182M6Y9</accession>
<organism evidence="3 4">
    <name type="scientific">Anopheles culicifacies</name>
    <dbReference type="NCBI Taxonomy" id="139723"/>
    <lineage>
        <taxon>Eukaryota</taxon>
        <taxon>Metazoa</taxon>
        <taxon>Ecdysozoa</taxon>
        <taxon>Arthropoda</taxon>
        <taxon>Hexapoda</taxon>
        <taxon>Insecta</taxon>
        <taxon>Pterygota</taxon>
        <taxon>Neoptera</taxon>
        <taxon>Endopterygota</taxon>
        <taxon>Diptera</taxon>
        <taxon>Nematocera</taxon>
        <taxon>Culicoidea</taxon>
        <taxon>Culicidae</taxon>
        <taxon>Anophelinae</taxon>
        <taxon>Anopheles</taxon>
        <taxon>culicifacies species complex</taxon>
    </lineage>
</organism>
<feature type="transmembrane region" description="Helical" evidence="2">
    <location>
        <begin position="135"/>
        <end position="154"/>
    </location>
</feature>
<proteinExistence type="predicted"/>